<dbReference type="EMBL" id="JALLBG020000148">
    <property type="protein sequence ID" value="KAL3761593.1"/>
    <property type="molecule type" value="Genomic_DNA"/>
</dbReference>
<dbReference type="InterPro" id="IPR036047">
    <property type="entry name" value="F-box-like_dom_sf"/>
</dbReference>
<dbReference type="SUPFAM" id="SSF81383">
    <property type="entry name" value="F-box domain"/>
    <property type="match status" value="1"/>
</dbReference>
<comment type="caution">
    <text evidence="2">The sequence shown here is derived from an EMBL/GenBank/DDBJ whole genome shotgun (WGS) entry which is preliminary data.</text>
</comment>
<accession>A0ABD3MCR7</accession>
<evidence type="ECO:0000313" key="2">
    <source>
        <dbReference type="EMBL" id="KAL3761593.1"/>
    </source>
</evidence>
<reference evidence="2 3" key="1">
    <citation type="submission" date="2024-10" db="EMBL/GenBank/DDBJ databases">
        <title>Updated reference genomes for cyclostephanoid diatoms.</title>
        <authorList>
            <person name="Roberts W.R."/>
            <person name="Alverson A.J."/>
        </authorList>
    </citation>
    <scope>NUCLEOTIDE SEQUENCE [LARGE SCALE GENOMIC DNA]</scope>
    <source>
        <strain evidence="2 3">AJA232-27</strain>
    </source>
</reference>
<protein>
    <recommendedName>
        <fullName evidence="1">F-box domain-containing protein</fullName>
    </recommendedName>
</protein>
<evidence type="ECO:0000313" key="3">
    <source>
        <dbReference type="Proteomes" id="UP001530293"/>
    </source>
</evidence>
<sequence length="440" mass="49731">MSLSLFDVLPEEVLRSVLRYMDIPSLAAISNTHKAHHRNVAYLASDDVTWYTLIKARFGIGCNHRIISTQKITMQEGVVIVKRGGYISSSSSSSQKERRPTSYGGKNWKDVYQAFSCIMRIPETSVSGASQRSGSGAVFASPYRRSRSSTCSSSSSVGDFFGVWCMVNHAENCRTTTIEGQRMMGSTHRRRRQCSSRNNIIQESLINLPIPYRTDRRYIELKLCLQNTKSGYGRIVVPDVSSIRFASLEEEDYFSFHGWDQWDDDHDSTFQLIRAGPWAPKIILRRRYSDTDNNSNSNLQGRSSMDDCVADWNASCADSKKDLIFHPFEVIVLSVHISCPETLVYETDVLSSMSSIRVPVVAESWPMRKLVNNDGAGGTIHKKDTAVAHFLPEDDLWEYYCQLPGGCLSLTDRSRLIPSRLPSDKEALYFRYSDTVAHFT</sequence>
<organism evidence="2 3">
    <name type="scientific">Discostella pseudostelligera</name>
    <dbReference type="NCBI Taxonomy" id="259834"/>
    <lineage>
        <taxon>Eukaryota</taxon>
        <taxon>Sar</taxon>
        <taxon>Stramenopiles</taxon>
        <taxon>Ochrophyta</taxon>
        <taxon>Bacillariophyta</taxon>
        <taxon>Coscinodiscophyceae</taxon>
        <taxon>Thalassiosirophycidae</taxon>
        <taxon>Stephanodiscales</taxon>
        <taxon>Stephanodiscaceae</taxon>
        <taxon>Discostella</taxon>
    </lineage>
</organism>
<name>A0ABD3MCR7_9STRA</name>
<dbReference type="Proteomes" id="UP001530293">
    <property type="component" value="Unassembled WGS sequence"/>
</dbReference>
<keyword evidence="3" id="KW-1185">Reference proteome</keyword>
<dbReference type="InterPro" id="IPR001810">
    <property type="entry name" value="F-box_dom"/>
</dbReference>
<gene>
    <name evidence="2" type="ORF">ACHAWU_000080</name>
</gene>
<dbReference type="PROSITE" id="PS50181">
    <property type="entry name" value="FBOX"/>
    <property type="match status" value="1"/>
</dbReference>
<evidence type="ECO:0000259" key="1">
    <source>
        <dbReference type="PROSITE" id="PS50181"/>
    </source>
</evidence>
<feature type="domain" description="F-box" evidence="1">
    <location>
        <begin position="3"/>
        <end position="53"/>
    </location>
</feature>
<proteinExistence type="predicted"/>
<dbReference type="AlphaFoldDB" id="A0ABD3MCR7"/>